<name>A0A1W2EIG8_9BACT</name>
<dbReference type="Gene3D" id="3.40.50.300">
    <property type="entry name" value="P-loop containing nucleotide triphosphate hydrolases"/>
    <property type="match status" value="1"/>
</dbReference>
<reference evidence="11 12" key="1">
    <citation type="submission" date="2017-04" db="EMBL/GenBank/DDBJ databases">
        <authorList>
            <person name="Afonso C.L."/>
            <person name="Miller P.J."/>
            <person name="Scott M.A."/>
            <person name="Spackman E."/>
            <person name="Goraichik I."/>
            <person name="Dimitrov K.M."/>
            <person name="Suarez D.L."/>
            <person name="Swayne D.E."/>
        </authorList>
    </citation>
    <scope>NUCLEOTIDE SEQUENCE [LARGE SCALE GENOMIC DNA]</scope>
    <source>
        <strain evidence="11 12">DSM 3385</strain>
    </source>
</reference>
<keyword evidence="4" id="KW-0805">Transcription regulation</keyword>
<dbReference type="Pfam" id="PF18024">
    <property type="entry name" value="HTH_50"/>
    <property type="match status" value="1"/>
</dbReference>
<dbReference type="PROSITE" id="PS00675">
    <property type="entry name" value="SIGMA54_INTERACT_1"/>
    <property type="match status" value="1"/>
</dbReference>
<dbReference type="GO" id="GO:0005524">
    <property type="term" value="F:ATP binding"/>
    <property type="evidence" value="ECO:0007669"/>
    <property type="project" value="UniProtKB-KW"/>
</dbReference>
<evidence type="ECO:0000256" key="6">
    <source>
        <dbReference type="ARBA" id="ARBA00023163"/>
    </source>
</evidence>
<dbReference type="Gene3D" id="3.30.450.20">
    <property type="entry name" value="PAS domain"/>
    <property type="match status" value="1"/>
</dbReference>
<dbReference type="SMART" id="SM00382">
    <property type="entry name" value="AAA"/>
    <property type="match status" value="1"/>
</dbReference>
<dbReference type="InterPro" id="IPR009057">
    <property type="entry name" value="Homeodomain-like_sf"/>
</dbReference>
<evidence type="ECO:0000256" key="7">
    <source>
        <dbReference type="ARBA" id="ARBA00029500"/>
    </source>
</evidence>
<sequence>MEKKNKDKLSEDSQLYYLMESIHDNVVITNGQGVIQWVSPSCEETYGMRRQDFIGKDTFEMERRRIWYPAVAPMVLRSKEKVTILEQTKKGEKLVVTGIPILNKDNEIKRVVSYSFDPSYLLELSEQYQNMKALISRYSAEIRELREKEMHLPGVVAQSQKMNTIFKMIMKVAQVETNLLITGESGVGKSLIARKIHQHSTRNKGPFIEINCGSIPENLLESELFGYEPGAYTGALKSGKIGMIQLAHEGTLFLDEIGELSLNLQVKLLKVIQDKVLKRIGSTEDSSVNFRLVAATNQDLNKLVNKGLFREDLFYRLNVVPLHVPPLRERSEDILPLIMHFLKLANKKYNKNRTISNDAVDTLISYEWPGNIRQLKNVVERLVILSDKNHISRTGVLSRTTNKSTMTPDENMPLKEALQMVEKQIIQKAYERHRTTVKVAEALKISQSSAARKIKQYISDY</sequence>
<dbReference type="GO" id="GO:0006355">
    <property type="term" value="P:regulation of DNA-templated transcription"/>
    <property type="evidence" value="ECO:0007669"/>
    <property type="project" value="InterPro"/>
</dbReference>
<dbReference type="SMART" id="SM00091">
    <property type="entry name" value="PAS"/>
    <property type="match status" value="1"/>
</dbReference>
<dbReference type="STRING" id="1121400.SAMN02746065_13133"/>
<evidence type="ECO:0000259" key="9">
    <source>
        <dbReference type="PROSITE" id="PS50045"/>
    </source>
</evidence>
<accession>A0A1W2EIG8</accession>
<dbReference type="InterPro" id="IPR027417">
    <property type="entry name" value="P-loop_NTPase"/>
</dbReference>
<dbReference type="Gene3D" id="1.10.8.60">
    <property type="match status" value="1"/>
</dbReference>
<dbReference type="RefSeq" id="WP_084071544.1">
    <property type="nucleotide sequence ID" value="NZ_FWXY01000031.1"/>
</dbReference>
<dbReference type="InterPro" id="IPR058031">
    <property type="entry name" value="AAA_lid_NorR"/>
</dbReference>
<dbReference type="InterPro" id="IPR025662">
    <property type="entry name" value="Sigma_54_int_dom_ATP-bd_1"/>
</dbReference>
<dbReference type="PROSITE" id="PS00676">
    <property type="entry name" value="SIGMA54_INTERACT_2"/>
    <property type="match status" value="1"/>
</dbReference>
<keyword evidence="2" id="KW-0058">Aromatic hydrocarbons catabolism</keyword>
<dbReference type="SUPFAM" id="SSF52540">
    <property type="entry name" value="P-loop containing nucleoside triphosphate hydrolases"/>
    <property type="match status" value="1"/>
</dbReference>
<feature type="domain" description="Sigma-54 factor interaction" evidence="9">
    <location>
        <begin position="155"/>
        <end position="384"/>
    </location>
</feature>
<dbReference type="PANTHER" id="PTHR32071:SF57">
    <property type="entry name" value="C4-DICARBOXYLATE TRANSPORT TRANSCRIPTIONAL REGULATORY PROTEIN DCTD"/>
    <property type="match status" value="1"/>
</dbReference>
<dbReference type="InterPro" id="IPR002078">
    <property type="entry name" value="Sigma_54_int"/>
</dbReference>
<dbReference type="Gene3D" id="1.10.10.60">
    <property type="entry name" value="Homeodomain-like"/>
    <property type="match status" value="1"/>
</dbReference>
<dbReference type="InterPro" id="IPR025944">
    <property type="entry name" value="Sigma_54_int_dom_CS"/>
</dbReference>
<evidence type="ECO:0000313" key="11">
    <source>
        <dbReference type="EMBL" id="SMD08968.1"/>
    </source>
</evidence>
<keyword evidence="1" id="KW-0547">Nucleotide-binding</keyword>
<dbReference type="Pfam" id="PF25601">
    <property type="entry name" value="AAA_lid_14"/>
    <property type="match status" value="1"/>
</dbReference>
<evidence type="ECO:0000256" key="5">
    <source>
        <dbReference type="ARBA" id="ARBA00023125"/>
    </source>
</evidence>
<keyword evidence="12" id="KW-1185">Reference proteome</keyword>
<dbReference type="CDD" id="cd00009">
    <property type="entry name" value="AAA"/>
    <property type="match status" value="1"/>
</dbReference>
<dbReference type="InterPro" id="IPR035965">
    <property type="entry name" value="PAS-like_dom_sf"/>
</dbReference>
<keyword evidence="3" id="KW-0067">ATP-binding</keyword>
<evidence type="ECO:0000256" key="2">
    <source>
        <dbReference type="ARBA" id="ARBA00022797"/>
    </source>
</evidence>
<dbReference type="EMBL" id="FWXY01000031">
    <property type="protein sequence ID" value="SMD08968.1"/>
    <property type="molecule type" value="Genomic_DNA"/>
</dbReference>
<dbReference type="GO" id="GO:0003677">
    <property type="term" value="F:DNA binding"/>
    <property type="evidence" value="ECO:0007669"/>
    <property type="project" value="UniProtKB-KW"/>
</dbReference>
<dbReference type="SUPFAM" id="SSF46689">
    <property type="entry name" value="Homeodomain-like"/>
    <property type="match status" value="1"/>
</dbReference>
<dbReference type="InterPro" id="IPR025943">
    <property type="entry name" value="Sigma_54_int_dom_ATP-bd_2"/>
</dbReference>
<dbReference type="Pfam" id="PF00158">
    <property type="entry name" value="Sigma54_activat"/>
    <property type="match status" value="1"/>
</dbReference>
<evidence type="ECO:0000256" key="8">
    <source>
        <dbReference type="SAM" id="Coils"/>
    </source>
</evidence>
<feature type="domain" description="PAS" evidence="10">
    <location>
        <begin position="11"/>
        <end position="59"/>
    </location>
</feature>
<dbReference type="PROSITE" id="PS00688">
    <property type="entry name" value="SIGMA54_INTERACT_3"/>
    <property type="match status" value="1"/>
</dbReference>
<evidence type="ECO:0000256" key="4">
    <source>
        <dbReference type="ARBA" id="ARBA00023015"/>
    </source>
</evidence>
<dbReference type="InterPro" id="IPR000014">
    <property type="entry name" value="PAS"/>
</dbReference>
<keyword evidence="8" id="KW-0175">Coiled coil</keyword>
<dbReference type="AlphaFoldDB" id="A0A1W2EIG8"/>
<dbReference type="InterPro" id="IPR003593">
    <property type="entry name" value="AAA+_ATPase"/>
</dbReference>
<dbReference type="Pfam" id="PF13426">
    <property type="entry name" value="PAS_9"/>
    <property type="match status" value="1"/>
</dbReference>
<evidence type="ECO:0000256" key="3">
    <source>
        <dbReference type="ARBA" id="ARBA00022840"/>
    </source>
</evidence>
<gene>
    <name evidence="11" type="ORF">SAMN02746065_13133</name>
</gene>
<dbReference type="FunFam" id="3.40.50.300:FF:000006">
    <property type="entry name" value="DNA-binding transcriptional regulator NtrC"/>
    <property type="match status" value="1"/>
</dbReference>
<feature type="coiled-coil region" evidence="8">
    <location>
        <begin position="121"/>
        <end position="148"/>
    </location>
</feature>
<keyword evidence="5 11" id="KW-0238">DNA-binding</keyword>
<dbReference type="InterPro" id="IPR030828">
    <property type="entry name" value="HTH_TyrR"/>
</dbReference>
<dbReference type="Proteomes" id="UP000192418">
    <property type="component" value="Unassembled WGS sequence"/>
</dbReference>
<keyword evidence="6" id="KW-0804">Transcription</keyword>
<evidence type="ECO:0000259" key="10">
    <source>
        <dbReference type="PROSITE" id="PS50112"/>
    </source>
</evidence>
<dbReference type="PANTHER" id="PTHR32071">
    <property type="entry name" value="TRANSCRIPTIONAL REGULATORY PROTEIN"/>
    <property type="match status" value="1"/>
</dbReference>
<dbReference type="PROSITE" id="PS50045">
    <property type="entry name" value="SIGMA54_INTERACT_4"/>
    <property type="match status" value="1"/>
</dbReference>
<dbReference type="OrthoDB" id="9814761at2"/>
<dbReference type="SUPFAM" id="SSF55785">
    <property type="entry name" value="PYP-like sensor domain (PAS domain)"/>
    <property type="match status" value="1"/>
</dbReference>
<protein>
    <recommendedName>
        <fullName evidence="7">HTH-type transcriptional regulatory protein TyrR</fullName>
    </recommendedName>
</protein>
<evidence type="ECO:0000256" key="1">
    <source>
        <dbReference type="ARBA" id="ARBA00022741"/>
    </source>
</evidence>
<dbReference type="PROSITE" id="PS50112">
    <property type="entry name" value="PAS"/>
    <property type="match status" value="1"/>
</dbReference>
<organism evidence="11 12">
    <name type="scientific">Desulfocicer vacuolatum DSM 3385</name>
    <dbReference type="NCBI Taxonomy" id="1121400"/>
    <lineage>
        <taxon>Bacteria</taxon>
        <taxon>Pseudomonadati</taxon>
        <taxon>Thermodesulfobacteriota</taxon>
        <taxon>Desulfobacteria</taxon>
        <taxon>Desulfobacterales</taxon>
        <taxon>Desulfobacteraceae</taxon>
        <taxon>Desulfocicer</taxon>
    </lineage>
</organism>
<proteinExistence type="predicted"/>
<evidence type="ECO:0000313" key="12">
    <source>
        <dbReference type="Proteomes" id="UP000192418"/>
    </source>
</evidence>